<keyword evidence="12" id="KW-1185">Reference proteome</keyword>
<dbReference type="CDD" id="cd18791">
    <property type="entry name" value="SF2_C_RHA"/>
    <property type="match status" value="1"/>
</dbReference>
<keyword evidence="4" id="KW-0378">Hydrolase</keyword>
<dbReference type="PANTHER" id="PTHR18934">
    <property type="entry name" value="ATP-DEPENDENT RNA HELICASE"/>
    <property type="match status" value="1"/>
</dbReference>
<organism evidence="11 12">
    <name type="scientific">Blepharisma stoltei</name>
    <dbReference type="NCBI Taxonomy" id="1481888"/>
    <lineage>
        <taxon>Eukaryota</taxon>
        <taxon>Sar</taxon>
        <taxon>Alveolata</taxon>
        <taxon>Ciliophora</taxon>
        <taxon>Postciliodesmatophora</taxon>
        <taxon>Heterotrichea</taxon>
        <taxon>Heterotrichida</taxon>
        <taxon>Blepharismidae</taxon>
        <taxon>Blepharisma</taxon>
    </lineage>
</organism>
<dbReference type="InterPro" id="IPR001650">
    <property type="entry name" value="Helicase_C-like"/>
</dbReference>
<evidence type="ECO:0000256" key="3">
    <source>
        <dbReference type="ARBA" id="ARBA00022741"/>
    </source>
</evidence>
<evidence type="ECO:0000259" key="9">
    <source>
        <dbReference type="PROSITE" id="PS51192"/>
    </source>
</evidence>
<evidence type="ECO:0000256" key="8">
    <source>
        <dbReference type="ARBA" id="ARBA00047984"/>
    </source>
</evidence>
<accession>A0AAU9JI26</accession>
<dbReference type="GO" id="GO:0016787">
    <property type="term" value="F:hydrolase activity"/>
    <property type="evidence" value="ECO:0007669"/>
    <property type="project" value="UniProtKB-KW"/>
</dbReference>
<dbReference type="PROSITE" id="PS00690">
    <property type="entry name" value="DEAH_ATP_HELICASE"/>
    <property type="match status" value="1"/>
</dbReference>
<dbReference type="PROSITE" id="PS51194">
    <property type="entry name" value="HELICASE_CTER"/>
    <property type="match status" value="1"/>
</dbReference>
<dbReference type="InterPro" id="IPR014001">
    <property type="entry name" value="Helicase_ATP-bd"/>
</dbReference>
<dbReference type="AlphaFoldDB" id="A0AAU9JI26"/>
<evidence type="ECO:0000256" key="2">
    <source>
        <dbReference type="ARBA" id="ARBA00022664"/>
    </source>
</evidence>
<comment type="catalytic activity">
    <reaction evidence="8">
        <text>ATP + H2O = ADP + phosphate + H(+)</text>
        <dbReference type="Rhea" id="RHEA:13065"/>
        <dbReference type="ChEBI" id="CHEBI:15377"/>
        <dbReference type="ChEBI" id="CHEBI:15378"/>
        <dbReference type="ChEBI" id="CHEBI:30616"/>
        <dbReference type="ChEBI" id="CHEBI:43474"/>
        <dbReference type="ChEBI" id="CHEBI:456216"/>
        <dbReference type="EC" id="3.6.4.13"/>
    </reaction>
</comment>
<feature type="domain" description="Helicase C-terminal" evidence="10">
    <location>
        <begin position="240"/>
        <end position="362"/>
    </location>
</feature>
<reference evidence="11" key="1">
    <citation type="submission" date="2021-09" db="EMBL/GenBank/DDBJ databases">
        <authorList>
            <consortium name="AG Swart"/>
            <person name="Singh M."/>
            <person name="Singh A."/>
            <person name="Seah K."/>
            <person name="Emmerich C."/>
        </authorList>
    </citation>
    <scope>NUCLEOTIDE SEQUENCE</scope>
    <source>
        <strain evidence="11">ATCC30299</strain>
    </source>
</reference>
<comment type="caution">
    <text evidence="11">The sequence shown here is derived from an EMBL/GenBank/DDBJ whole genome shotgun (WGS) entry which is preliminary data.</text>
</comment>
<gene>
    <name evidence="11" type="ORF">BSTOLATCC_MIC42182</name>
</gene>
<evidence type="ECO:0000256" key="4">
    <source>
        <dbReference type="ARBA" id="ARBA00022801"/>
    </source>
</evidence>
<keyword evidence="3" id="KW-0547">Nucleotide-binding</keyword>
<feature type="domain" description="Helicase ATP-binding" evidence="9">
    <location>
        <begin position="52"/>
        <end position="215"/>
    </location>
</feature>
<dbReference type="FunFam" id="3.40.50.300:FF:001148">
    <property type="entry name" value="Pre-mRNA-splicing factor ATP-dependent RNA helicase DHX15/PRP43"/>
    <property type="match status" value="1"/>
</dbReference>
<evidence type="ECO:0000313" key="11">
    <source>
        <dbReference type="EMBL" id="CAG9326922.1"/>
    </source>
</evidence>
<dbReference type="GO" id="GO:0003724">
    <property type="term" value="F:RNA helicase activity"/>
    <property type="evidence" value="ECO:0007669"/>
    <property type="project" value="UniProtKB-EC"/>
</dbReference>
<dbReference type="SMART" id="SM00487">
    <property type="entry name" value="DEXDc"/>
    <property type="match status" value="1"/>
</dbReference>
<keyword evidence="5" id="KW-0347">Helicase</keyword>
<evidence type="ECO:0000256" key="6">
    <source>
        <dbReference type="ARBA" id="ARBA00022840"/>
    </source>
</evidence>
<dbReference type="SUPFAM" id="SSF52540">
    <property type="entry name" value="P-loop containing nucleoside triphosphate hydrolases"/>
    <property type="match status" value="1"/>
</dbReference>
<dbReference type="Proteomes" id="UP001162131">
    <property type="component" value="Unassembled WGS sequence"/>
</dbReference>
<dbReference type="GO" id="GO:0008380">
    <property type="term" value="P:RNA splicing"/>
    <property type="evidence" value="ECO:0007669"/>
    <property type="project" value="UniProtKB-KW"/>
</dbReference>
<dbReference type="GO" id="GO:0006397">
    <property type="term" value="P:mRNA processing"/>
    <property type="evidence" value="ECO:0007669"/>
    <property type="project" value="UniProtKB-KW"/>
</dbReference>
<name>A0AAU9JI26_9CILI</name>
<keyword evidence="7" id="KW-0508">mRNA splicing</keyword>
<dbReference type="GO" id="GO:0003723">
    <property type="term" value="F:RNA binding"/>
    <property type="evidence" value="ECO:0007669"/>
    <property type="project" value="TreeGrafter"/>
</dbReference>
<evidence type="ECO:0000256" key="7">
    <source>
        <dbReference type="ARBA" id="ARBA00023187"/>
    </source>
</evidence>
<dbReference type="Pfam" id="PF00270">
    <property type="entry name" value="DEAD"/>
    <property type="match status" value="1"/>
</dbReference>
<proteinExistence type="predicted"/>
<evidence type="ECO:0000259" key="10">
    <source>
        <dbReference type="PROSITE" id="PS51194"/>
    </source>
</evidence>
<evidence type="ECO:0000256" key="5">
    <source>
        <dbReference type="ARBA" id="ARBA00022806"/>
    </source>
</evidence>
<dbReference type="InterPro" id="IPR002464">
    <property type="entry name" value="DNA/RNA_helicase_DEAH_CS"/>
</dbReference>
<dbReference type="PANTHER" id="PTHR18934:SF109">
    <property type="entry name" value="ATP-DEPENDENT RNA HELICASE DHX15 HOMOLOG"/>
    <property type="match status" value="1"/>
</dbReference>
<dbReference type="InterPro" id="IPR027417">
    <property type="entry name" value="P-loop_NTPase"/>
</dbReference>
<dbReference type="EMBL" id="CAJZBQ010000041">
    <property type="protein sequence ID" value="CAG9326922.1"/>
    <property type="molecule type" value="Genomic_DNA"/>
</dbReference>
<dbReference type="Gene3D" id="3.40.50.300">
    <property type="entry name" value="P-loop containing nucleotide triphosphate hydrolases"/>
    <property type="match status" value="2"/>
</dbReference>
<keyword evidence="2" id="KW-0507">mRNA processing</keyword>
<dbReference type="GO" id="GO:0005524">
    <property type="term" value="F:ATP binding"/>
    <property type="evidence" value="ECO:0007669"/>
    <property type="project" value="UniProtKB-KW"/>
</dbReference>
<dbReference type="PROSITE" id="PS51192">
    <property type="entry name" value="HELICASE_ATP_BIND_1"/>
    <property type="match status" value="1"/>
</dbReference>
<keyword evidence="6" id="KW-0067">ATP-binding</keyword>
<evidence type="ECO:0000256" key="1">
    <source>
        <dbReference type="ARBA" id="ARBA00012552"/>
    </source>
</evidence>
<sequence length="362" mass="40899">MSRERSRSPDRRSYLFEFKENPFTGKPYSNKYHRLVEERKHLPVCEALNKLENLLSEQQVIVIQGETGSGKTTQIPQYILYEGYAGDKMIACTQPRRVAAMSVARRVSEEMDVELGQEVGYSVRFEECSSSKTILKYLTDGMLLREAMADPVLDKYSVIILDEAHERTLSTDILLGLLKYMLRRRVDLKLIIMSATIEAEKFQSYFSNAPLLSIPGRLFPVEILYSQSSEENYPVAAVRTVIQIHSFEDPGDILVFLTGEEEIEHACKLIRKEVTKYGESLGKLSVIPIYSSLPPAMQQKIFEPAPGYNSKGIPGRKCIVATNIAETSLTIDGIVYVIDAGLSKQKVKNKSFIIPDFESKAY</sequence>
<evidence type="ECO:0000313" key="12">
    <source>
        <dbReference type="Proteomes" id="UP001162131"/>
    </source>
</evidence>
<dbReference type="Pfam" id="PF00271">
    <property type="entry name" value="Helicase_C"/>
    <property type="match status" value="1"/>
</dbReference>
<dbReference type="EC" id="3.6.4.13" evidence="1"/>
<protein>
    <recommendedName>
        <fullName evidence="1">RNA helicase</fullName>
        <ecNumber evidence="1">3.6.4.13</ecNumber>
    </recommendedName>
</protein>
<dbReference type="InterPro" id="IPR011545">
    <property type="entry name" value="DEAD/DEAH_box_helicase_dom"/>
</dbReference>